<feature type="transmembrane region" description="Helical" evidence="1">
    <location>
        <begin position="12"/>
        <end position="36"/>
    </location>
</feature>
<name>A0A1I6B4I1_9BACI</name>
<protein>
    <submittedName>
        <fullName evidence="2">Uncharacterized protein</fullName>
    </submittedName>
</protein>
<keyword evidence="3" id="KW-1185">Reference proteome</keyword>
<proteinExistence type="predicted"/>
<dbReference type="Proteomes" id="UP000182762">
    <property type="component" value="Unassembled WGS sequence"/>
</dbReference>
<comment type="caution">
    <text evidence="2">The sequence shown here is derived from an EMBL/GenBank/DDBJ whole genome shotgun (WGS) entry which is preliminary data.</text>
</comment>
<dbReference type="EMBL" id="FOXX01000008">
    <property type="protein sequence ID" value="SFQ75841.1"/>
    <property type="molecule type" value="Genomic_DNA"/>
</dbReference>
<organism evidence="2 3">
    <name type="scientific">Priestia endophytica DSM 13796</name>
    <dbReference type="NCBI Taxonomy" id="1121089"/>
    <lineage>
        <taxon>Bacteria</taxon>
        <taxon>Bacillati</taxon>
        <taxon>Bacillota</taxon>
        <taxon>Bacilli</taxon>
        <taxon>Bacillales</taxon>
        <taxon>Bacillaceae</taxon>
        <taxon>Priestia</taxon>
    </lineage>
</organism>
<keyword evidence="1" id="KW-0472">Membrane</keyword>
<evidence type="ECO:0000313" key="2">
    <source>
        <dbReference type="EMBL" id="SFQ75841.1"/>
    </source>
</evidence>
<evidence type="ECO:0000313" key="3">
    <source>
        <dbReference type="Proteomes" id="UP000182762"/>
    </source>
</evidence>
<accession>A0A1I6B4I1</accession>
<evidence type="ECO:0000256" key="1">
    <source>
        <dbReference type="SAM" id="Phobius"/>
    </source>
</evidence>
<sequence>MNVLKDLNIIVWGGISSFILGFIVLTIIQKIVFVFLPSF</sequence>
<reference evidence="2 3" key="1">
    <citation type="submission" date="2016-10" db="EMBL/GenBank/DDBJ databases">
        <authorList>
            <person name="Varghese N."/>
            <person name="Submissions S."/>
        </authorList>
    </citation>
    <scope>NUCLEOTIDE SEQUENCE [LARGE SCALE GENOMIC DNA]</scope>
    <source>
        <strain evidence="2 3">DSM 13796</strain>
    </source>
</reference>
<keyword evidence="1" id="KW-1133">Transmembrane helix</keyword>
<keyword evidence="1" id="KW-0812">Transmembrane</keyword>
<gene>
    <name evidence="2" type="ORF">SAMN02745910_03261</name>
</gene>